<evidence type="ECO:0000256" key="1">
    <source>
        <dbReference type="SAM" id="MobiDB-lite"/>
    </source>
</evidence>
<evidence type="ECO:0000313" key="3">
    <source>
        <dbReference type="EMBL" id="TNN42121.1"/>
    </source>
</evidence>
<dbReference type="AlphaFoldDB" id="A0A4Z2FM71"/>
<feature type="compositionally biased region" description="Pro residues" evidence="1">
    <location>
        <begin position="83"/>
        <end position="98"/>
    </location>
</feature>
<feature type="transmembrane region" description="Helical" evidence="2">
    <location>
        <begin position="34"/>
        <end position="55"/>
    </location>
</feature>
<keyword evidence="2" id="KW-1133">Transmembrane helix</keyword>
<reference evidence="3 4" key="1">
    <citation type="submission" date="2019-03" db="EMBL/GenBank/DDBJ databases">
        <title>First draft genome of Liparis tanakae, snailfish: a comprehensive survey of snailfish specific genes.</title>
        <authorList>
            <person name="Kim W."/>
            <person name="Song I."/>
            <person name="Jeong J.-H."/>
            <person name="Kim D."/>
            <person name="Kim S."/>
            <person name="Ryu S."/>
            <person name="Song J.Y."/>
            <person name="Lee S.K."/>
        </authorList>
    </citation>
    <scope>NUCLEOTIDE SEQUENCE [LARGE SCALE GENOMIC DNA]</scope>
    <source>
        <tissue evidence="3">Muscle</tissue>
    </source>
</reference>
<evidence type="ECO:0000256" key="2">
    <source>
        <dbReference type="SAM" id="Phobius"/>
    </source>
</evidence>
<gene>
    <name evidence="3" type="ORF">EYF80_047700</name>
</gene>
<evidence type="ECO:0000313" key="4">
    <source>
        <dbReference type="Proteomes" id="UP000314294"/>
    </source>
</evidence>
<keyword evidence="2" id="KW-0812">Transmembrane</keyword>
<accession>A0A4Z2FM71</accession>
<proteinExistence type="predicted"/>
<dbReference type="Proteomes" id="UP000314294">
    <property type="component" value="Unassembled WGS sequence"/>
</dbReference>
<protein>
    <submittedName>
        <fullName evidence="3">Uncharacterized protein</fullName>
    </submittedName>
</protein>
<feature type="region of interest" description="Disordered" evidence="1">
    <location>
        <begin position="69"/>
        <end position="98"/>
    </location>
</feature>
<dbReference type="EMBL" id="SRLO01001058">
    <property type="protein sequence ID" value="TNN42121.1"/>
    <property type="molecule type" value="Genomic_DNA"/>
</dbReference>
<sequence>MPLLTHWTHTGHTLDTHSSSCAEYLPFRKYPNGIIIIIIIMIIIIFIIFIIFTFIPPDAPLSFTGAFVGSSSRSAPTQHDVPVTPPPLTPPPLDQGTR</sequence>
<organism evidence="3 4">
    <name type="scientific">Liparis tanakae</name>
    <name type="common">Tanaka's snailfish</name>
    <dbReference type="NCBI Taxonomy" id="230148"/>
    <lineage>
        <taxon>Eukaryota</taxon>
        <taxon>Metazoa</taxon>
        <taxon>Chordata</taxon>
        <taxon>Craniata</taxon>
        <taxon>Vertebrata</taxon>
        <taxon>Euteleostomi</taxon>
        <taxon>Actinopterygii</taxon>
        <taxon>Neopterygii</taxon>
        <taxon>Teleostei</taxon>
        <taxon>Neoteleostei</taxon>
        <taxon>Acanthomorphata</taxon>
        <taxon>Eupercaria</taxon>
        <taxon>Perciformes</taxon>
        <taxon>Cottioidei</taxon>
        <taxon>Cottales</taxon>
        <taxon>Liparidae</taxon>
        <taxon>Liparis</taxon>
    </lineage>
</organism>
<keyword evidence="4" id="KW-1185">Reference proteome</keyword>
<name>A0A4Z2FM71_9TELE</name>
<keyword evidence="2" id="KW-0472">Membrane</keyword>
<comment type="caution">
    <text evidence="3">The sequence shown here is derived from an EMBL/GenBank/DDBJ whole genome shotgun (WGS) entry which is preliminary data.</text>
</comment>